<dbReference type="STRING" id="671143.DAMO_3079"/>
<dbReference type="KEGG" id="mox:DAMO_3079"/>
<dbReference type="AlphaFoldDB" id="D5MMN0"/>
<name>D5MMN0_METO1</name>
<evidence type="ECO:0000313" key="1">
    <source>
        <dbReference type="EMBL" id="CBE70152.1"/>
    </source>
</evidence>
<reference evidence="1 2" key="1">
    <citation type="journal article" date="2010" name="Nature">
        <title>Nitrite-driven anaerobic methane oxidation by oxygenic bacteria.</title>
        <authorList>
            <person name="Ettwig K.F."/>
            <person name="Butler M.K."/>
            <person name="Le Paslier D."/>
            <person name="Pelletier E."/>
            <person name="Mangenot S."/>
            <person name="Kuypers M.M.M."/>
            <person name="Schreiber F."/>
            <person name="Dutilh B.E."/>
            <person name="Zedelius J."/>
            <person name="de Beer D."/>
            <person name="Gloerich J."/>
            <person name="Wessels H.J.C.T."/>
            <person name="van Allen T."/>
            <person name="Luesken F."/>
            <person name="Wu M."/>
            <person name="van de Pas-Schoonen K.T."/>
            <person name="Op den Camp H.J.M."/>
            <person name="Janssen-Megens E.M."/>
            <person name="Francoijs K-J."/>
            <person name="Stunnenberg H."/>
            <person name="Weissenbach J."/>
            <person name="Jetten M.S.M."/>
            <person name="Strous M."/>
        </authorList>
    </citation>
    <scope>NUCLEOTIDE SEQUENCE [LARGE SCALE GENOMIC DNA]</scope>
</reference>
<protein>
    <submittedName>
        <fullName evidence="1">Uncharacterized protein</fullName>
    </submittedName>
</protein>
<evidence type="ECO:0000313" key="2">
    <source>
        <dbReference type="Proteomes" id="UP000006898"/>
    </source>
</evidence>
<sequence>MSRCKPFRATSENCILITQEVTNLEMLMLHLTGHYWTRLFNEYREDRSDNEESDQCHERKKQQWVISKLEAHTISEAKYLSAVGWDE</sequence>
<dbReference type="Proteomes" id="UP000006898">
    <property type="component" value="Chromosome"/>
</dbReference>
<proteinExistence type="predicted"/>
<organism evidence="1 2">
    <name type="scientific">Methylomirabilis oxygeniifera</name>
    <dbReference type="NCBI Taxonomy" id="671143"/>
    <lineage>
        <taxon>Bacteria</taxon>
        <taxon>Candidatus Methylomirabilota</taxon>
        <taxon>Candidatus Methylomirabilia</taxon>
        <taxon>Candidatus Methylomirabilales</taxon>
        <taxon>Candidatus Methylomirabilaceae</taxon>
        <taxon>Candidatus Methylomirabilis</taxon>
    </lineage>
</organism>
<dbReference type="HOGENOM" id="CLU_2477600_0_0_0"/>
<gene>
    <name evidence="1" type="ORF">DAMO_3079</name>
</gene>
<dbReference type="EMBL" id="FP565575">
    <property type="protein sequence ID" value="CBE70152.1"/>
    <property type="molecule type" value="Genomic_DNA"/>
</dbReference>
<accession>D5MMN0</accession>